<protein>
    <submittedName>
        <fullName evidence="1">Uncharacterized protein</fullName>
    </submittedName>
</protein>
<reference evidence="1 2" key="1">
    <citation type="submission" date="2019-06" db="EMBL/GenBank/DDBJ databases">
        <title>Genomic Encyclopedia of Archaeal and Bacterial Type Strains, Phase II (KMG-II): from individual species to whole genera.</title>
        <authorList>
            <person name="Goeker M."/>
        </authorList>
    </citation>
    <scope>NUCLEOTIDE SEQUENCE [LARGE SCALE GENOMIC DNA]</scope>
    <source>
        <strain evidence="1 2">DSM 24789</strain>
    </source>
</reference>
<name>A0A543G453_9FLAO</name>
<dbReference type="AlphaFoldDB" id="A0A543G453"/>
<evidence type="ECO:0000313" key="2">
    <source>
        <dbReference type="Proteomes" id="UP000320773"/>
    </source>
</evidence>
<accession>A0A543G453</accession>
<dbReference type="EMBL" id="VFPJ01000001">
    <property type="protein sequence ID" value="TQM40882.1"/>
    <property type="molecule type" value="Genomic_DNA"/>
</dbReference>
<evidence type="ECO:0000313" key="1">
    <source>
        <dbReference type="EMBL" id="TQM40882.1"/>
    </source>
</evidence>
<comment type="caution">
    <text evidence="1">The sequence shown here is derived from an EMBL/GenBank/DDBJ whole genome shotgun (WGS) entry which is preliminary data.</text>
</comment>
<organism evidence="1 2">
    <name type="scientific">Flavobacterium branchiophilum</name>
    <dbReference type="NCBI Taxonomy" id="55197"/>
    <lineage>
        <taxon>Bacteria</taxon>
        <taxon>Pseudomonadati</taxon>
        <taxon>Bacteroidota</taxon>
        <taxon>Flavobacteriia</taxon>
        <taxon>Flavobacteriales</taxon>
        <taxon>Flavobacteriaceae</taxon>
        <taxon>Flavobacterium</taxon>
    </lineage>
</organism>
<dbReference type="Proteomes" id="UP000320773">
    <property type="component" value="Unassembled WGS sequence"/>
</dbReference>
<proteinExistence type="predicted"/>
<sequence>MVVIGLYTAIFLFRKIHNTFEKNLFINIFGIKNLIKMKYNYYYFTDN</sequence>
<gene>
    <name evidence="1" type="ORF">BC670_1797</name>
</gene>